<organism evidence="2 3">
    <name type="scientific">Thermobacillus composti (strain DSM 18247 / JCM 13945 / KWC4)</name>
    <dbReference type="NCBI Taxonomy" id="717605"/>
    <lineage>
        <taxon>Bacteria</taxon>
        <taxon>Bacillati</taxon>
        <taxon>Bacillota</taxon>
        <taxon>Bacilli</taxon>
        <taxon>Bacillales</taxon>
        <taxon>Paenibacillaceae</taxon>
        <taxon>Thermobacillus</taxon>
    </lineage>
</organism>
<dbReference type="RefSeq" id="WP_015255742.1">
    <property type="nucleotide sequence ID" value="NC_019897.1"/>
</dbReference>
<dbReference type="AlphaFoldDB" id="L0EFE4"/>
<dbReference type="NCBIfam" id="TIGR01764">
    <property type="entry name" value="excise"/>
    <property type="match status" value="1"/>
</dbReference>
<dbReference type="SUPFAM" id="SSF46955">
    <property type="entry name" value="Putative DNA-binding domain"/>
    <property type="match status" value="1"/>
</dbReference>
<dbReference type="STRING" id="717605.Theco_2937"/>
<dbReference type="InterPro" id="IPR010093">
    <property type="entry name" value="SinI_DNA-bd"/>
</dbReference>
<dbReference type="InterPro" id="IPR009061">
    <property type="entry name" value="DNA-bd_dom_put_sf"/>
</dbReference>
<proteinExistence type="predicted"/>
<dbReference type="HOGENOM" id="CLU_2884462_0_0_9"/>
<dbReference type="OrthoDB" id="2579918at2"/>
<feature type="domain" description="Helix-turn-helix" evidence="1">
    <location>
        <begin position="4"/>
        <end position="52"/>
    </location>
</feature>
<dbReference type="Pfam" id="PF12728">
    <property type="entry name" value="HTH_17"/>
    <property type="match status" value="1"/>
</dbReference>
<evidence type="ECO:0000313" key="3">
    <source>
        <dbReference type="Proteomes" id="UP000010795"/>
    </source>
</evidence>
<keyword evidence="2" id="KW-0238">DNA-binding</keyword>
<gene>
    <name evidence="2" type="ordered locus">Theco_2937</name>
</gene>
<dbReference type="InterPro" id="IPR041657">
    <property type="entry name" value="HTH_17"/>
</dbReference>
<dbReference type="InterPro" id="IPR036388">
    <property type="entry name" value="WH-like_DNA-bd_sf"/>
</dbReference>
<dbReference type="KEGG" id="tco:Theco_2937"/>
<protein>
    <submittedName>
        <fullName evidence="2">DNA-binding protein, excisionase family</fullName>
    </submittedName>
</protein>
<dbReference type="Gene3D" id="1.10.10.10">
    <property type="entry name" value="Winged helix-like DNA-binding domain superfamily/Winged helix DNA-binding domain"/>
    <property type="match status" value="1"/>
</dbReference>
<name>L0EFE4_THECK</name>
<evidence type="ECO:0000313" key="2">
    <source>
        <dbReference type="EMBL" id="AGA59003.1"/>
    </source>
</evidence>
<sequence>MTELLTTEELCRKLKTSRRSLERLRKRGMPCMMLGRAPRFDYDAVLQWLKQQQEAQDVVDYEF</sequence>
<dbReference type="Proteomes" id="UP000010795">
    <property type="component" value="Chromosome"/>
</dbReference>
<dbReference type="GO" id="GO:0003677">
    <property type="term" value="F:DNA binding"/>
    <property type="evidence" value="ECO:0007669"/>
    <property type="project" value="UniProtKB-KW"/>
</dbReference>
<dbReference type="EMBL" id="CP003255">
    <property type="protein sequence ID" value="AGA59003.1"/>
    <property type="molecule type" value="Genomic_DNA"/>
</dbReference>
<reference evidence="3" key="1">
    <citation type="submission" date="2012-01" db="EMBL/GenBank/DDBJ databases">
        <title>Complete sequence of chromosome of Thermobacillus composti KWC4.</title>
        <authorList>
            <person name="Lucas S."/>
            <person name="Han J."/>
            <person name="Lapidus A."/>
            <person name="Cheng J.-F."/>
            <person name="Goodwin L."/>
            <person name="Pitluck S."/>
            <person name="Peters L."/>
            <person name="Ovchinnikova G."/>
            <person name="Teshima H."/>
            <person name="Detter J.C."/>
            <person name="Han C."/>
            <person name="Tapia R."/>
            <person name="Land M."/>
            <person name="Hauser L."/>
            <person name="Kyrpides N."/>
            <person name="Ivanova N."/>
            <person name="Pagani I."/>
            <person name="Anderson I."/>
            <person name="Woyke T."/>
        </authorList>
    </citation>
    <scope>NUCLEOTIDE SEQUENCE [LARGE SCALE GENOMIC DNA]</scope>
    <source>
        <strain evidence="3">DSM 18247 / JCM 13945 / KWC4</strain>
    </source>
</reference>
<accession>L0EFE4</accession>
<keyword evidence="3" id="KW-1185">Reference proteome</keyword>
<evidence type="ECO:0000259" key="1">
    <source>
        <dbReference type="Pfam" id="PF12728"/>
    </source>
</evidence>